<keyword evidence="1" id="KW-0812">Transmembrane</keyword>
<feature type="transmembrane region" description="Helical" evidence="1">
    <location>
        <begin position="31"/>
        <end position="49"/>
    </location>
</feature>
<protein>
    <submittedName>
        <fullName evidence="2">Uncharacterized protein</fullName>
    </submittedName>
</protein>
<dbReference type="AlphaFoldDB" id="A0A919QXX3"/>
<feature type="transmembrane region" description="Helical" evidence="1">
    <location>
        <begin position="180"/>
        <end position="202"/>
    </location>
</feature>
<sequence>MKAAPLGRPPADIRPADLVGAEVTKMVTLPATWAALAVALAAGLLLGLAAGTDAVRVATAGGPTPIARLGIVLLAPGYAFAAVPVLAAGGEYRGGQLRASLLAVPDRHRFFLAKLLASLAVPAVAALPVVLPGHAVQYALGDAPLGQALAGTAADAAVHLLLGLAGFGFALLTRTAVTPLAVLVALPVLVSPLLGGLAPGVVRLLPHEAALSFLGASGSPELALPRPVGLLVLLAWALAAVLGAWAATARRDC</sequence>
<evidence type="ECO:0000313" key="3">
    <source>
        <dbReference type="Proteomes" id="UP000655287"/>
    </source>
</evidence>
<evidence type="ECO:0000256" key="1">
    <source>
        <dbReference type="SAM" id="Phobius"/>
    </source>
</evidence>
<proteinExistence type="predicted"/>
<feature type="transmembrane region" description="Helical" evidence="1">
    <location>
        <begin position="69"/>
        <end position="89"/>
    </location>
</feature>
<keyword evidence="1" id="KW-1133">Transmembrane helix</keyword>
<reference evidence="2" key="1">
    <citation type="submission" date="2021-01" db="EMBL/GenBank/DDBJ databases">
        <title>Whole genome shotgun sequence of Sphaerisporangium rufum NBRC 109079.</title>
        <authorList>
            <person name="Komaki H."/>
            <person name="Tamura T."/>
        </authorList>
    </citation>
    <scope>NUCLEOTIDE SEQUENCE</scope>
    <source>
        <strain evidence="2">NBRC 109079</strain>
    </source>
</reference>
<accession>A0A919QXX3</accession>
<organism evidence="2 3">
    <name type="scientific">Sphaerisporangium rufum</name>
    <dbReference type="NCBI Taxonomy" id="1381558"/>
    <lineage>
        <taxon>Bacteria</taxon>
        <taxon>Bacillati</taxon>
        <taxon>Actinomycetota</taxon>
        <taxon>Actinomycetes</taxon>
        <taxon>Streptosporangiales</taxon>
        <taxon>Streptosporangiaceae</taxon>
        <taxon>Sphaerisporangium</taxon>
    </lineage>
</organism>
<dbReference type="RefSeq" id="WP_203982786.1">
    <property type="nucleotide sequence ID" value="NZ_BOOU01000014.1"/>
</dbReference>
<keyword evidence="3" id="KW-1185">Reference proteome</keyword>
<evidence type="ECO:0000313" key="2">
    <source>
        <dbReference type="EMBL" id="GII76146.1"/>
    </source>
</evidence>
<gene>
    <name evidence="2" type="ORF">Sru01_11280</name>
</gene>
<dbReference type="Proteomes" id="UP000655287">
    <property type="component" value="Unassembled WGS sequence"/>
</dbReference>
<feature type="transmembrane region" description="Helical" evidence="1">
    <location>
        <begin position="110"/>
        <end position="131"/>
    </location>
</feature>
<dbReference type="EMBL" id="BOOU01000014">
    <property type="protein sequence ID" value="GII76146.1"/>
    <property type="molecule type" value="Genomic_DNA"/>
</dbReference>
<feature type="transmembrane region" description="Helical" evidence="1">
    <location>
        <begin position="151"/>
        <end position="173"/>
    </location>
</feature>
<keyword evidence="1" id="KW-0472">Membrane</keyword>
<feature type="transmembrane region" description="Helical" evidence="1">
    <location>
        <begin position="228"/>
        <end position="247"/>
    </location>
</feature>
<comment type="caution">
    <text evidence="2">The sequence shown here is derived from an EMBL/GenBank/DDBJ whole genome shotgun (WGS) entry which is preliminary data.</text>
</comment>
<name>A0A919QXX3_9ACTN</name>